<evidence type="ECO:0000313" key="1">
    <source>
        <dbReference type="EMBL" id="TNX86161.1"/>
    </source>
</evidence>
<dbReference type="SUPFAM" id="SSF81923">
    <property type="entry name" value="Double Clp-N motif"/>
    <property type="match status" value="1"/>
</dbReference>
<gene>
    <name evidence="1" type="ORF">FHY67_13745</name>
</gene>
<comment type="caution">
    <text evidence="1">The sequence shown here is derived from an EMBL/GenBank/DDBJ whole genome shotgun (WGS) entry which is preliminary data.</text>
</comment>
<dbReference type="Gene3D" id="1.10.1780.10">
    <property type="entry name" value="Clp, N-terminal domain"/>
    <property type="match status" value="1"/>
</dbReference>
<organism evidence="1 2">
    <name type="scientific">Acinetobacter radioresistens</name>
    <dbReference type="NCBI Taxonomy" id="40216"/>
    <lineage>
        <taxon>Bacteria</taxon>
        <taxon>Pseudomonadati</taxon>
        <taxon>Pseudomonadota</taxon>
        <taxon>Gammaproteobacteria</taxon>
        <taxon>Moraxellales</taxon>
        <taxon>Moraxellaceae</taxon>
        <taxon>Acinetobacter</taxon>
    </lineage>
</organism>
<dbReference type="Proteomes" id="UP000314285">
    <property type="component" value="Unassembled WGS sequence"/>
</dbReference>
<proteinExistence type="predicted"/>
<dbReference type="InterPro" id="IPR036628">
    <property type="entry name" value="Clp_N_dom_sf"/>
</dbReference>
<dbReference type="EMBL" id="VFBM01000016">
    <property type="protein sequence ID" value="TNX86161.1"/>
    <property type="molecule type" value="Genomic_DNA"/>
</dbReference>
<evidence type="ECO:0000313" key="2">
    <source>
        <dbReference type="Proteomes" id="UP000314285"/>
    </source>
</evidence>
<sequence>MLTLTVLLRCLSSAIREALLQTLNECAQQQITQVQVSHLFLQLLKQPEPNELIFLLDRYDISVLELRRQLNIALLSAHIQKYSTLVLSEALIILLQQAWQFSQTEQCPQINIFHLLQALMDTDILLCQKACSPVIDLVERSEILNSHLTIIPA</sequence>
<protein>
    <submittedName>
        <fullName evidence="1">Citrate:sodium symporter</fullName>
    </submittedName>
</protein>
<name>A0A8H2PR81_ACIRA</name>
<dbReference type="RefSeq" id="WP_106438917.1">
    <property type="nucleotide sequence ID" value="NZ_JAATOZ010000008.1"/>
</dbReference>
<reference evidence="1 2" key="1">
    <citation type="submission" date="2019-06" db="EMBL/GenBank/DDBJ databases">
        <title>Genome of Acinetobacter radioresistens APH1, a phenol degrading strain.</title>
        <authorList>
            <person name="Liu Y."/>
        </authorList>
    </citation>
    <scope>NUCLEOTIDE SEQUENCE [LARGE SCALE GENOMIC DNA]</scope>
    <source>
        <strain evidence="1 2">APH1</strain>
    </source>
</reference>
<accession>A0A8H2PR81</accession>
<dbReference type="AlphaFoldDB" id="A0A8H2PR81"/>